<dbReference type="EMBL" id="MRZV01000161">
    <property type="protein sequence ID" value="PIK56870.1"/>
    <property type="molecule type" value="Genomic_DNA"/>
</dbReference>
<keyword evidence="11" id="KW-1185">Reference proteome</keyword>
<sequence length="527" mass="59843">MESGKTESLEMNFSSAAAVGGSEELTTECHQIRRLSTEKSFKNPQNQQMYEVERLLQAVPKLNEIFDIVAKVGEGTFSSVFLANVKSSTPDQEKKKFVVKHIIPTSHPDRILTELICMQNIGGKDNVMGLNLCLREQSHVVMVMPYFPHDKFHHFIQNMTVEETREYMKNLFLALRRVHQFNIIHRDVKPSNFLYNRKERKYALVDFGLAQKVPTPKRKTRITAGKEDTPIKITVNPKESQLLKRKIAEINPSVRLTELNINTFQNKNITSQKFPLAVTSAGEENRPKRPRILSPRKEDRTVGTTRTSLKTKPHSQNILRVKNCRCFGKAQVCEICTSRSNQVAPRAGTPGFRAPEVLIRYESQTTAVDMWAAGVIFLSILARRYPFFKVPDDLTGLAQIMSIHGSEEVKMAARKLGKDVQCNIKLPAMDLQQLCQKLQDNKSSSTTSLHTRLSGNTLPRKRSPKQQRSPQSQKSALSGIKVKRRQCEEFPKSAYDLLRQLLDLNPSTRITAEGALHHPFITGVDRQ</sequence>
<dbReference type="SUPFAM" id="SSF56112">
    <property type="entry name" value="Protein kinase-like (PK-like)"/>
    <property type="match status" value="1"/>
</dbReference>
<dbReference type="InterPro" id="IPR008271">
    <property type="entry name" value="Ser/Thr_kinase_AS"/>
</dbReference>
<dbReference type="OrthoDB" id="10020333at2759"/>
<feature type="compositionally biased region" description="Polar residues" evidence="8">
    <location>
        <begin position="302"/>
        <end position="314"/>
    </location>
</feature>
<gene>
    <name evidence="10" type="ORF">BSL78_06196</name>
</gene>
<dbReference type="PROSITE" id="PS00107">
    <property type="entry name" value="PROTEIN_KINASE_ATP"/>
    <property type="match status" value="1"/>
</dbReference>
<dbReference type="SMART" id="SM00220">
    <property type="entry name" value="S_TKc"/>
    <property type="match status" value="1"/>
</dbReference>
<evidence type="ECO:0000256" key="5">
    <source>
        <dbReference type="ARBA" id="ARBA00022777"/>
    </source>
</evidence>
<evidence type="ECO:0000256" key="8">
    <source>
        <dbReference type="SAM" id="MobiDB-lite"/>
    </source>
</evidence>
<feature type="binding site" evidence="7">
    <location>
        <position position="100"/>
    </location>
    <ligand>
        <name>ATP</name>
        <dbReference type="ChEBI" id="CHEBI:30616"/>
    </ligand>
</feature>
<evidence type="ECO:0000256" key="1">
    <source>
        <dbReference type="ARBA" id="ARBA00012513"/>
    </source>
</evidence>
<dbReference type="GO" id="GO:0044773">
    <property type="term" value="P:mitotic DNA damage checkpoint signaling"/>
    <property type="evidence" value="ECO:0007669"/>
    <property type="project" value="TreeGrafter"/>
</dbReference>
<feature type="compositionally biased region" description="Low complexity" evidence="8">
    <location>
        <begin position="466"/>
        <end position="475"/>
    </location>
</feature>
<dbReference type="Gene3D" id="3.30.200.20">
    <property type="entry name" value="Phosphorylase Kinase, domain 1"/>
    <property type="match status" value="1"/>
</dbReference>
<accession>A0A2G8L9Q6</accession>
<evidence type="ECO:0000256" key="4">
    <source>
        <dbReference type="ARBA" id="ARBA00022741"/>
    </source>
</evidence>
<dbReference type="InterPro" id="IPR017441">
    <property type="entry name" value="Protein_kinase_ATP_BS"/>
</dbReference>
<dbReference type="PANTHER" id="PTHR44167:SF23">
    <property type="entry name" value="CDC7 KINASE, ISOFORM A-RELATED"/>
    <property type="match status" value="1"/>
</dbReference>
<dbReference type="Gene3D" id="1.10.510.10">
    <property type="entry name" value="Transferase(Phosphotransferase) domain 1"/>
    <property type="match status" value="2"/>
</dbReference>
<dbReference type="PROSITE" id="PS00108">
    <property type="entry name" value="PROTEIN_KINASE_ST"/>
    <property type="match status" value="1"/>
</dbReference>
<feature type="region of interest" description="Disordered" evidence="8">
    <location>
        <begin position="278"/>
        <end position="314"/>
    </location>
</feature>
<dbReference type="GO" id="GO:0004674">
    <property type="term" value="F:protein serine/threonine kinase activity"/>
    <property type="evidence" value="ECO:0007669"/>
    <property type="project" value="UniProtKB-KW"/>
</dbReference>
<dbReference type="PANTHER" id="PTHR44167">
    <property type="entry name" value="OVARIAN-SPECIFIC SERINE/THREONINE-PROTEIN KINASE LOK-RELATED"/>
    <property type="match status" value="1"/>
</dbReference>
<dbReference type="InterPro" id="IPR011009">
    <property type="entry name" value="Kinase-like_dom_sf"/>
</dbReference>
<evidence type="ECO:0000313" key="10">
    <source>
        <dbReference type="EMBL" id="PIK56870.1"/>
    </source>
</evidence>
<keyword evidence="2" id="KW-0723">Serine/threonine-protein kinase</keyword>
<dbReference type="PROSITE" id="PS50011">
    <property type="entry name" value="PROTEIN_KINASE_DOM"/>
    <property type="match status" value="1"/>
</dbReference>
<dbReference type="GO" id="GO:0005634">
    <property type="term" value="C:nucleus"/>
    <property type="evidence" value="ECO:0007669"/>
    <property type="project" value="TreeGrafter"/>
</dbReference>
<evidence type="ECO:0000256" key="3">
    <source>
        <dbReference type="ARBA" id="ARBA00022679"/>
    </source>
</evidence>
<evidence type="ECO:0000256" key="6">
    <source>
        <dbReference type="ARBA" id="ARBA00022840"/>
    </source>
</evidence>
<feature type="region of interest" description="Disordered" evidence="8">
    <location>
        <begin position="442"/>
        <end position="481"/>
    </location>
</feature>
<protein>
    <recommendedName>
        <fullName evidence="1">non-specific serine/threonine protein kinase</fullName>
        <ecNumber evidence="1">2.7.11.1</ecNumber>
    </recommendedName>
</protein>
<evidence type="ECO:0000256" key="2">
    <source>
        <dbReference type="ARBA" id="ARBA00022527"/>
    </source>
</evidence>
<feature type="compositionally biased region" description="Low complexity" evidence="8">
    <location>
        <begin position="443"/>
        <end position="454"/>
    </location>
</feature>
<keyword evidence="4 7" id="KW-0547">Nucleotide-binding</keyword>
<dbReference type="Proteomes" id="UP000230750">
    <property type="component" value="Unassembled WGS sequence"/>
</dbReference>
<feature type="domain" description="Protein kinase" evidence="9">
    <location>
        <begin position="66"/>
        <end position="521"/>
    </location>
</feature>
<evidence type="ECO:0000313" key="11">
    <source>
        <dbReference type="Proteomes" id="UP000230750"/>
    </source>
</evidence>
<dbReference type="AlphaFoldDB" id="A0A2G8L9Q6"/>
<reference evidence="10 11" key="1">
    <citation type="journal article" date="2017" name="PLoS Biol.">
        <title>The sea cucumber genome provides insights into morphological evolution and visceral regeneration.</title>
        <authorList>
            <person name="Zhang X."/>
            <person name="Sun L."/>
            <person name="Yuan J."/>
            <person name="Sun Y."/>
            <person name="Gao Y."/>
            <person name="Zhang L."/>
            <person name="Li S."/>
            <person name="Dai H."/>
            <person name="Hamel J.F."/>
            <person name="Liu C."/>
            <person name="Yu Y."/>
            <person name="Liu S."/>
            <person name="Lin W."/>
            <person name="Guo K."/>
            <person name="Jin S."/>
            <person name="Xu P."/>
            <person name="Storey K.B."/>
            <person name="Huan P."/>
            <person name="Zhang T."/>
            <person name="Zhou Y."/>
            <person name="Zhang J."/>
            <person name="Lin C."/>
            <person name="Li X."/>
            <person name="Xing L."/>
            <person name="Huo D."/>
            <person name="Sun M."/>
            <person name="Wang L."/>
            <person name="Mercier A."/>
            <person name="Li F."/>
            <person name="Yang H."/>
            <person name="Xiang J."/>
        </authorList>
    </citation>
    <scope>NUCLEOTIDE SEQUENCE [LARGE SCALE GENOMIC DNA]</scope>
    <source>
        <strain evidence="10">Shaxun</strain>
        <tissue evidence="10">Muscle</tissue>
    </source>
</reference>
<keyword evidence="6 7" id="KW-0067">ATP-binding</keyword>
<dbReference type="EC" id="2.7.11.1" evidence="1"/>
<keyword evidence="3" id="KW-0808">Transferase</keyword>
<evidence type="ECO:0000256" key="7">
    <source>
        <dbReference type="PROSITE-ProRule" id="PRU10141"/>
    </source>
</evidence>
<dbReference type="CDD" id="cd14019">
    <property type="entry name" value="STKc_Cdc7"/>
    <property type="match status" value="1"/>
</dbReference>
<dbReference type="GO" id="GO:0005524">
    <property type="term" value="F:ATP binding"/>
    <property type="evidence" value="ECO:0007669"/>
    <property type="project" value="UniProtKB-UniRule"/>
</dbReference>
<dbReference type="InterPro" id="IPR000719">
    <property type="entry name" value="Prot_kinase_dom"/>
</dbReference>
<dbReference type="STRING" id="307972.A0A2G8L9Q6"/>
<dbReference type="Pfam" id="PF00069">
    <property type="entry name" value="Pkinase"/>
    <property type="match status" value="2"/>
</dbReference>
<keyword evidence="5 10" id="KW-0418">Kinase</keyword>
<keyword evidence="10" id="KW-0132">Cell division</keyword>
<keyword evidence="10" id="KW-0131">Cell cycle</keyword>
<comment type="caution">
    <text evidence="10">The sequence shown here is derived from an EMBL/GenBank/DDBJ whole genome shotgun (WGS) entry which is preliminary data.</text>
</comment>
<name>A0A2G8L9Q6_STIJA</name>
<evidence type="ECO:0000259" key="9">
    <source>
        <dbReference type="PROSITE" id="PS50011"/>
    </source>
</evidence>
<proteinExistence type="predicted"/>
<dbReference type="GO" id="GO:0051301">
    <property type="term" value="P:cell division"/>
    <property type="evidence" value="ECO:0007669"/>
    <property type="project" value="UniProtKB-KW"/>
</dbReference>
<organism evidence="10 11">
    <name type="scientific">Stichopus japonicus</name>
    <name type="common">Sea cucumber</name>
    <dbReference type="NCBI Taxonomy" id="307972"/>
    <lineage>
        <taxon>Eukaryota</taxon>
        <taxon>Metazoa</taxon>
        <taxon>Echinodermata</taxon>
        <taxon>Eleutherozoa</taxon>
        <taxon>Echinozoa</taxon>
        <taxon>Holothuroidea</taxon>
        <taxon>Aspidochirotacea</taxon>
        <taxon>Aspidochirotida</taxon>
        <taxon>Stichopodidae</taxon>
        <taxon>Apostichopus</taxon>
    </lineage>
</organism>